<evidence type="ECO:0000259" key="2">
    <source>
        <dbReference type="Pfam" id="PF19493"/>
    </source>
</evidence>
<evidence type="ECO:0000313" key="4">
    <source>
        <dbReference type="Proteomes" id="UP000322634"/>
    </source>
</evidence>
<name>A0A5D0UGD2_9ACTN</name>
<evidence type="ECO:0000313" key="3">
    <source>
        <dbReference type="EMBL" id="TYC17561.1"/>
    </source>
</evidence>
<comment type="caution">
    <text evidence="3">The sequence shown here is derived from an EMBL/GenBank/DDBJ whole genome shotgun (WGS) entry which is preliminary data.</text>
</comment>
<organism evidence="3 4">
    <name type="scientific">Actinomadura syzygii</name>
    <dbReference type="NCBI Taxonomy" id="1427538"/>
    <lineage>
        <taxon>Bacteria</taxon>
        <taxon>Bacillati</taxon>
        <taxon>Actinomycetota</taxon>
        <taxon>Actinomycetes</taxon>
        <taxon>Streptosporangiales</taxon>
        <taxon>Thermomonosporaceae</taxon>
        <taxon>Actinomadura</taxon>
    </lineage>
</organism>
<dbReference type="EMBL" id="VSFF01000002">
    <property type="protein sequence ID" value="TYC17561.1"/>
    <property type="molecule type" value="Genomic_DNA"/>
</dbReference>
<dbReference type="InterPro" id="IPR045794">
    <property type="entry name" value="Trypco1"/>
</dbReference>
<dbReference type="AlphaFoldDB" id="A0A5D0UGD2"/>
<dbReference type="RefSeq" id="WP_148348705.1">
    <property type="nucleotide sequence ID" value="NZ_JBHSBF010000003.1"/>
</dbReference>
<dbReference type="Proteomes" id="UP000322634">
    <property type="component" value="Unassembled WGS sequence"/>
</dbReference>
<reference evidence="3 4" key="1">
    <citation type="submission" date="2019-08" db="EMBL/GenBank/DDBJ databases">
        <title>Actinomadura sp. nov. CYP1-5 isolated from mountain soil.</title>
        <authorList>
            <person name="Songsumanus A."/>
            <person name="Kuncharoen N."/>
            <person name="Kudo T."/>
            <person name="Yuki M."/>
            <person name="Igarashi Y."/>
            <person name="Tanasupawat S."/>
        </authorList>
    </citation>
    <scope>NUCLEOTIDE SEQUENCE [LARGE SCALE GENOMIC DNA]</scope>
    <source>
        <strain evidence="3 4">GKU157</strain>
    </source>
</reference>
<proteinExistence type="predicted"/>
<protein>
    <recommendedName>
        <fullName evidence="2">Trypsin-co-occurring domain-containing protein</fullName>
    </recommendedName>
</protein>
<keyword evidence="4" id="KW-1185">Reference proteome</keyword>
<accession>A0A5D0UGD2</accession>
<dbReference type="NCBIfam" id="NF041216">
    <property type="entry name" value="CU044_2847_fam"/>
    <property type="match status" value="1"/>
</dbReference>
<sequence>MSDSVVRVETVSIDRAGSRQIRSKDRATESLTDRREEIQAAIEEASAILQEAAAKSPDTAGWQVKTLEATFGLTIAAEAGIVVSKASAEASFEVTITIERA</sequence>
<dbReference type="OrthoDB" id="4317801at2"/>
<keyword evidence="1" id="KW-0175">Coiled coil</keyword>
<dbReference type="Pfam" id="PF19493">
    <property type="entry name" value="Trypco1"/>
    <property type="match status" value="1"/>
</dbReference>
<gene>
    <name evidence="3" type="ORF">FXF65_06115</name>
</gene>
<evidence type="ECO:0000256" key="1">
    <source>
        <dbReference type="SAM" id="Coils"/>
    </source>
</evidence>
<feature type="coiled-coil region" evidence="1">
    <location>
        <begin position="24"/>
        <end position="55"/>
    </location>
</feature>
<feature type="domain" description="Trypsin-co-occurring" evidence="2">
    <location>
        <begin position="4"/>
        <end position="97"/>
    </location>
</feature>